<proteinExistence type="predicted"/>
<evidence type="ECO:0000256" key="4">
    <source>
        <dbReference type="SAM" id="MobiDB-lite"/>
    </source>
</evidence>
<dbReference type="GO" id="GO:0032259">
    <property type="term" value="P:methylation"/>
    <property type="evidence" value="ECO:0007669"/>
    <property type="project" value="UniProtKB-KW"/>
</dbReference>
<accession>A0ABY2DG38</accession>
<evidence type="ECO:0000313" key="6">
    <source>
        <dbReference type="EMBL" id="TDB93585.1"/>
    </source>
</evidence>
<keyword evidence="3" id="KW-0949">S-adenosyl-L-methionine</keyword>
<comment type="caution">
    <text evidence="6">The sequence shown here is derived from an EMBL/GenBank/DDBJ whole genome shotgun (WGS) entry which is preliminary data.</text>
</comment>
<dbReference type="Pfam" id="PF08241">
    <property type="entry name" value="Methyltransf_11"/>
    <property type="match status" value="1"/>
</dbReference>
<dbReference type="PANTHER" id="PTHR43464">
    <property type="entry name" value="METHYLTRANSFERASE"/>
    <property type="match status" value="1"/>
</dbReference>
<gene>
    <name evidence="6" type="ORF">E1091_11745</name>
</gene>
<evidence type="ECO:0000256" key="3">
    <source>
        <dbReference type="ARBA" id="ARBA00022691"/>
    </source>
</evidence>
<dbReference type="InterPro" id="IPR029063">
    <property type="entry name" value="SAM-dependent_MTases_sf"/>
</dbReference>
<keyword evidence="1 6" id="KW-0489">Methyltransferase</keyword>
<evidence type="ECO:0000256" key="2">
    <source>
        <dbReference type="ARBA" id="ARBA00022679"/>
    </source>
</evidence>
<feature type="domain" description="Methyltransferase type 11" evidence="5">
    <location>
        <begin position="83"/>
        <end position="179"/>
    </location>
</feature>
<dbReference type="SUPFAM" id="SSF53335">
    <property type="entry name" value="S-adenosyl-L-methionine-dependent methyltransferases"/>
    <property type="match status" value="1"/>
</dbReference>
<feature type="region of interest" description="Disordered" evidence="4">
    <location>
        <begin position="1"/>
        <end position="34"/>
    </location>
</feature>
<keyword evidence="2" id="KW-0808">Transferase</keyword>
<dbReference type="PANTHER" id="PTHR43464:SF19">
    <property type="entry name" value="UBIQUINONE BIOSYNTHESIS O-METHYLTRANSFERASE, MITOCHONDRIAL"/>
    <property type="match status" value="1"/>
</dbReference>
<evidence type="ECO:0000313" key="7">
    <source>
        <dbReference type="Proteomes" id="UP000295626"/>
    </source>
</evidence>
<organism evidence="6 7">
    <name type="scientific">Micromonospora fluostatini</name>
    <dbReference type="NCBI Taxonomy" id="1629071"/>
    <lineage>
        <taxon>Bacteria</taxon>
        <taxon>Bacillati</taxon>
        <taxon>Actinomycetota</taxon>
        <taxon>Actinomycetes</taxon>
        <taxon>Micromonosporales</taxon>
        <taxon>Micromonosporaceae</taxon>
        <taxon>Micromonospora</taxon>
    </lineage>
</organism>
<sequence length="267" mass="29062">MTRRTAPAPSASDRTEAVTGRSAPGASDPCHGNGVSVSRDLWEREYVTHSISSSTNTRPSHGADFLRRHLPSIARVVGPPRLLDLGCGGGRNAAVLAETGLAIVGMDFAHRPLLAARTRLGPGPARLVQASMKAPLPFRTGAFSLVTAFTSLENVTEDDRLRALGREVRRVLCPGGLFLAYFLTPEDGYYLPLIDRDRDGRNLTFDPVTDLRQRVYQVAELSALFAPSFTLVASDRFDFPDVRSGDMHQRRLATALWQRRPGADGPA</sequence>
<dbReference type="Gene3D" id="3.40.50.150">
    <property type="entry name" value="Vaccinia Virus protein VP39"/>
    <property type="match status" value="1"/>
</dbReference>
<dbReference type="InterPro" id="IPR013216">
    <property type="entry name" value="Methyltransf_11"/>
</dbReference>
<protein>
    <submittedName>
        <fullName evidence="6">Methyltransferase domain-containing protein</fullName>
    </submittedName>
</protein>
<evidence type="ECO:0000256" key="1">
    <source>
        <dbReference type="ARBA" id="ARBA00022603"/>
    </source>
</evidence>
<dbReference type="Proteomes" id="UP000295626">
    <property type="component" value="Unassembled WGS sequence"/>
</dbReference>
<evidence type="ECO:0000259" key="5">
    <source>
        <dbReference type="Pfam" id="PF08241"/>
    </source>
</evidence>
<dbReference type="EMBL" id="SMKE01000398">
    <property type="protein sequence ID" value="TDB93585.1"/>
    <property type="molecule type" value="Genomic_DNA"/>
</dbReference>
<dbReference type="GO" id="GO:0008168">
    <property type="term" value="F:methyltransferase activity"/>
    <property type="evidence" value="ECO:0007669"/>
    <property type="project" value="UniProtKB-KW"/>
</dbReference>
<dbReference type="CDD" id="cd02440">
    <property type="entry name" value="AdoMet_MTases"/>
    <property type="match status" value="1"/>
</dbReference>
<reference evidence="6 7" key="1">
    <citation type="submission" date="2019-02" db="EMBL/GenBank/DDBJ databases">
        <title>Draft genome sequences of novel Actinobacteria.</title>
        <authorList>
            <person name="Sahin N."/>
            <person name="Ay H."/>
            <person name="Saygin H."/>
        </authorList>
    </citation>
    <scope>NUCLEOTIDE SEQUENCE [LARGE SCALE GENOMIC DNA]</scope>
    <source>
        <strain evidence="6 7">JCM 30529</strain>
    </source>
</reference>
<name>A0ABY2DG38_9ACTN</name>
<keyword evidence="7" id="KW-1185">Reference proteome</keyword>